<dbReference type="Gene3D" id="3.40.50.740">
    <property type="match status" value="1"/>
</dbReference>
<dbReference type="InterPro" id="IPR041925">
    <property type="entry name" value="CT_Formate-Dh_H"/>
</dbReference>
<dbReference type="RefSeq" id="WP_081949509.1">
    <property type="nucleotide sequence ID" value="NZ_CP009288.1"/>
</dbReference>
<feature type="domain" description="4Fe-4S Mo/W bis-MGD-type" evidence="10">
    <location>
        <begin position="2"/>
        <end position="57"/>
    </location>
</feature>
<evidence type="ECO:0000313" key="11">
    <source>
        <dbReference type="EMBL" id="AIQ12826.1"/>
    </source>
</evidence>
<dbReference type="PIRSF" id="PIRSF000144">
    <property type="entry name" value="CbbBc"/>
    <property type="match status" value="1"/>
</dbReference>
<comment type="cofactor">
    <cofactor evidence="1">
        <name>Mo-bis(molybdopterin guanine dinucleotide)</name>
        <dbReference type="ChEBI" id="CHEBI:60539"/>
    </cofactor>
</comment>
<dbReference type="GO" id="GO:0015942">
    <property type="term" value="P:formate metabolic process"/>
    <property type="evidence" value="ECO:0007669"/>
    <property type="project" value="InterPro"/>
</dbReference>
<dbReference type="PROSITE" id="PS00551">
    <property type="entry name" value="MOLYBDOPTERIN_PROK_1"/>
    <property type="match status" value="1"/>
</dbReference>
<dbReference type="AlphaFoldDB" id="A0A089HLJ4"/>
<reference evidence="11 12" key="1">
    <citation type="submission" date="2014-08" db="EMBL/GenBank/DDBJ databases">
        <title>Comparative genomics of the Paenibacillus odorifer group.</title>
        <authorList>
            <person name="den Bakker H.C."/>
            <person name="Tsai Y.-C."/>
            <person name="Martin N."/>
            <person name="Korlach J."/>
            <person name="Wiedmann M."/>
        </authorList>
    </citation>
    <scope>NUCLEOTIDE SEQUENCE [LARGE SCALE GENOMIC DNA]</scope>
    <source>
        <strain evidence="11 12">DSM 1735</strain>
    </source>
</reference>
<dbReference type="PROSITE" id="PS51669">
    <property type="entry name" value="4FE4S_MOW_BIS_MGD"/>
    <property type="match status" value="1"/>
</dbReference>
<dbReference type="InterPro" id="IPR009010">
    <property type="entry name" value="Asp_de-COase-like_dom_sf"/>
</dbReference>
<dbReference type="Pfam" id="PF04879">
    <property type="entry name" value="Molybdop_Fe4S4"/>
    <property type="match status" value="1"/>
</dbReference>
<dbReference type="Gene3D" id="3.40.228.10">
    <property type="entry name" value="Dimethylsulfoxide Reductase, domain 2"/>
    <property type="match status" value="1"/>
</dbReference>
<dbReference type="CDD" id="cd02790">
    <property type="entry name" value="MopB_CT_Formate-Dh_H"/>
    <property type="match status" value="1"/>
</dbReference>
<dbReference type="InterPro" id="IPR006657">
    <property type="entry name" value="MoPterin_dinucl-bd_dom"/>
</dbReference>
<organism evidence="11 12">
    <name type="scientific">Paenibacillus durus</name>
    <name type="common">Paenibacillus azotofixans</name>
    <dbReference type="NCBI Taxonomy" id="44251"/>
    <lineage>
        <taxon>Bacteria</taxon>
        <taxon>Bacillati</taxon>
        <taxon>Bacillota</taxon>
        <taxon>Bacilli</taxon>
        <taxon>Bacillales</taxon>
        <taxon>Paenibacillaceae</taxon>
        <taxon>Paenibacillus</taxon>
    </lineage>
</organism>
<dbReference type="EMBL" id="CP009288">
    <property type="protein sequence ID" value="AIQ12826.1"/>
    <property type="molecule type" value="Genomic_DNA"/>
</dbReference>
<sequence>MGNKVLTICPYCGSGCHMNLLVEDGKVVGAEPADGRTNEGNLCLKGHYGWDFLNDPQILTARLRKPMIRKEGVLREVSWEEAIQFTAEKLTAIKEKYGPDAIMGTGSARGPGNEANYVMQKFMRAVIGTNNIDHCARVCHGPSVAGLTYSLGDGAMSNSIPEIEDTDLLFIFGYNAAVTHPIVARRIVKAKQKGATIIVSDPRKTESARIADTWLPLKGGTNMALVNAFGNVLIEEELYDKDYVANYVEGFAEYKESVKKYTPEYAESITGVKANDIRKVMRQYAKANKAMILYGMGVCQFAQAVDVVKGLASLALLTGNFGRPGVGIGPVRGQNNVQGSCDMGALPNVYPGYQSVTDPKIRKKFEKAWGVMLPDKVGYRLTEIPHLVLKEDKVKAYYIFGEDPVQSDPNAAEVRETLEKMEFVIVQDIFMNKTALHADVILPATSWGEHEGVFSSADRGFQRIRKAVDPPGDVKPDWQIISELSTAMGYPMTYRNTEEIWDEMRALCPKFAGASYKKMEEQGGVQWPCPTEDHPGTPYLYEGNRFSTANGKGRLFACEWRAPLEQPDQEYPLTLSTVREVGHYSVRTMTGNCRALSQLSDEPGNIQISPGDASSLGIEDGQLVRIISRRGRIVARAQISDRVKKGATYMTYHFWIGACNELTGDALDPVSKTPEYKYCAIRLERIQDQLQAEQKVRQQYESLRKQMHVGAGQA</sequence>
<dbReference type="SUPFAM" id="SSF53706">
    <property type="entry name" value="Formate dehydrogenase/DMSO reductase, domains 1-3"/>
    <property type="match status" value="1"/>
</dbReference>
<dbReference type="SMART" id="SM00926">
    <property type="entry name" value="Molybdop_Fe4S4"/>
    <property type="match status" value="1"/>
</dbReference>
<evidence type="ECO:0000256" key="5">
    <source>
        <dbReference type="ARBA" id="ARBA00022723"/>
    </source>
</evidence>
<evidence type="ECO:0000256" key="8">
    <source>
        <dbReference type="ARBA" id="ARBA00023014"/>
    </source>
</evidence>
<dbReference type="GO" id="GO:0022904">
    <property type="term" value="P:respiratory electron transport chain"/>
    <property type="evidence" value="ECO:0007669"/>
    <property type="project" value="TreeGrafter"/>
</dbReference>
<dbReference type="InterPro" id="IPR027467">
    <property type="entry name" value="MopterinOxRdtase_cofactor_BS"/>
</dbReference>
<evidence type="ECO:0000256" key="1">
    <source>
        <dbReference type="ARBA" id="ARBA00001942"/>
    </source>
</evidence>
<dbReference type="PANTHER" id="PTHR43105">
    <property type="entry name" value="RESPIRATORY NITRATE REDUCTASE"/>
    <property type="match status" value="1"/>
</dbReference>
<name>A0A089HLJ4_PAEDU</name>
<accession>A0A089HLJ4</accession>
<evidence type="ECO:0000256" key="6">
    <source>
        <dbReference type="ARBA" id="ARBA00023002"/>
    </source>
</evidence>
<dbReference type="FunFam" id="3.40.228.10:FF:000002">
    <property type="entry name" value="Formate dehydrogenase subunit alpha"/>
    <property type="match status" value="1"/>
</dbReference>
<keyword evidence="4" id="KW-0004">4Fe-4S</keyword>
<dbReference type="InterPro" id="IPR006478">
    <property type="entry name" value="Formate_DH_asu"/>
</dbReference>
<dbReference type="InterPro" id="IPR006963">
    <property type="entry name" value="Mopterin_OxRdtase_4Fe-4S_dom"/>
</dbReference>
<dbReference type="GO" id="GO:0051539">
    <property type="term" value="F:4 iron, 4 sulfur cluster binding"/>
    <property type="evidence" value="ECO:0007669"/>
    <property type="project" value="UniProtKB-KW"/>
</dbReference>
<dbReference type="Pfam" id="PF01568">
    <property type="entry name" value="Molydop_binding"/>
    <property type="match status" value="1"/>
</dbReference>
<comment type="similarity">
    <text evidence="3">In the C-terminal section; belongs to the prokaryotic molybdopterin-containing oxidoreductase family.</text>
</comment>
<gene>
    <name evidence="11" type="ORF">PDUR_13585</name>
</gene>
<dbReference type="InterPro" id="IPR041924">
    <property type="entry name" value="Formate_Dh-H_N"/>
</dbReference>
<dbReference type="InterPro" id="IPR050123">
    <property type="entry name" value="Prok_molybdopt-oxidoreductase"/>
</dbReference>
<comment type="cofactor">
    <cofactor evidence="2">
        <name>[4Fe-4S] cluster</name>
        <dbReference type="ChEBI" id="CHEBI:49883"/>
    </cofactor>
</comment>
<dbReference type="GO" id="GO:0003954">
    <property type="term" value="F:NADH dehydrogenase activity"/>
    <property type="evidence" value="ECO:0007669"/>
    <property type="project" value="TreeGrafter"/>
</dbReference>
<keyword evidence="5" id="KW-0479">Metal-binding</keyword>
<dbReference type="STRING" id="44251.PDUR_13585"/>
<keyword evidence="12" id="KW-1185">Reference proteome</keyword>
<dbReference type="InterPro" id="IPR006655">
    <property type="entry name" value="Mopterin_OxRdtase_prok_CS"/>
</dbReference>
<evidence type="ECO:0000256" key="2">
    <source>
        <dbReference type="ARBA" id="ARBA00001966"/>
    </source>
</evidence>
<dbReference type="GO" id="GO:0046872">
    <property type="term" value="F:metal ion binding"/>
    <property type="evidence" value="ECO:0007669"/>
    <property type="project" value="UniProtKB-KW"/>
</dbReference>
<dbReference type="EC" id="1.2.1.2" evidence="11"/>
<keyword evidence="8" id="KW-0411">Iron-sulfur</keyword>
<protein>
    <submittedName>
        <fullName evidence="11">Formate dehydrogenase</fullName>
        <ecNumber evidence="11">1.2.1.2</ecNumber>
    </submittedName>
</protein>
<keyword evidence="7" id="KW-0408">Iron</keyword>
<proteinExistence type="inferred from homology"/>
<dbReference type="OrthoDB" id="9805142at2"/>
<comment type="cofactor">
    <cofactor evidence="9">
        <name>[2Fe-2S] cluster</name>
        <dbReference type="ChEBI" id="CHEBI:190135"/>
    </cofactor>
</comment>
<evidence type="ECO:0000256" key="7">
    <source>
        <dbReference type="ARBA" id="ARBA00023004"/>
    </source>
</evidence>
<dbReference type="CDD" id="cd02753">
    <property type="entry name" value="MopB_Formate-Dh-H"/>
    <property type="match status" value="1"/>
</dbReference>
<dbReference type="KEGG" id="pdu:PDUR_13585"/>
<dbReference type="NCBIfam" id="TIGR01591">
    <property type="entry name" value="Fdh-alpha"/>
    <property type="match status" value="1"/>
</dbReference>
<dbReference type="GO" id="GO:0043546">
    <property type="term" value="F:molybdopterin cofactor binding"/>
    <property type="evidence" value="ECO:0007669"/>
    <property type="project" value="InterPro"/>
</dbReference>
<dbReference type="Gene3D" id="2.20.25.90">
    <property type="entry name" value="ADC-like domains"/>
    <property type="match status" value="1"/>
</dbReference>
<evidence type="ECO:0000259" key="10">
    <source>
        <dbReference type="PROSITE" id="PS51669"/>
    </source>
</evidence>
<evidence type="ECO:0000256" key="9">
    <source>
        <dbReference type="ARBA" id="ARBA00034078"/>
    </source>
</evidence>
<dbReference type="GO" id="GO:0016020">
    <property type="term" value="C:membrane"/>
    <property type="evidence" value="ECO:0007669"/>
    <property type="project" value="TreeGrafter"/>
</dbReference>
<dbReference type="PROSITE" id="PS00932">
    <property type="entry name" value="MOLYBDOPTERIN_PROK_3"/>
    <property type="match status" value="1"/>
</dbReference>
<dbReference type="PANTHER" id="PTHR43105:SF14">
    <property type="entry name" value="FORMATE DEHYDROGENASE H"/>
    <property type="match status" value="1"/>
</dbReference>
<keyword evidence="6 11" id="KW-0560">Oxidoreductase</keyword>
<evidence type="ECO:0000256" key="3">
    <source>
        <dbReference type="ARBA" id="ARBA00007023"/>
    </source>
</evidence>
<dbReference type="Proteomes" id="UP000029409">
    <property type="component" value="Chromosome"/>
</dbReference>
<dbReference type="eggNOG" id="COG3383">
    <property type="taxonomic scope" value="Bacteria"/>
</dbReference>
<dbReference type="Pfam" id="PF00384">
    <property type="entry name" value="Molybdopterin"/>
    <property type="match status" value="1"/>
</dbReference>
<evidence type="ECO:0000256" key="4">
    <source>
        <dbReference type="ARBA" id="ARBA00022485"/>
    </source>
</evidence>
<dbReference type="SUPFAM" id="SSF50692">
    <property type="entry name" value="ADC-like"/>
    <property type="match status" value="1"/>
</dbReference>
<dbReference type="GO" id="GO:0008863">
    <property type="term" value="F:formate dehydrogenase (NAD+) activity"/>
    <property type="evidence" value="ECO:0007669"/>
    <property type="project" value="InterPro"/>
</dbReference>
<evidence type="ECO:0000313" key="12">
    <source>
        <dbReference type="Proteomes" id="UP000029409"/>
    </source>
</evidence>
<dbReference type="Gene3D" id="2.40.40.20">
    <property type="match status" value="1"/>
</dbReference>
<dbReference type="InterPro" id="IPR006656">
    <property type="entry name" value="Mopterin_OxRdtase"/>
</dbReference>